<evidence type="ECO:0000313" key="2">
    <source>
        <dbReference type="EMBL" id="WVX79002.1"/>
    </source>
</evidence>
<feature type="transmembrane region" description="Helical" evidence="1">
    <location>
        <begin position="52"/>
        <end position="73"/>
    </location>
</feature>
<proteinExistence type="predicted"/>
<dbReference type="Proteomes" id="UP001357223">
    <property type="component" value="Chromosome"/>
</dbReference>
<reference evidence="2 3" key="1">
    <citation type="submission" date="2023-10" db="EMBL/GenBank/DDBJ databases">
        <title>Niallia locisalis sp.nov. isolated from a salt pond sample.</title>
        <authorList>
            <person name="Li X.-J."/>
            <person name="Dong L."/>
        </authorList>
    </citation>
    <scope>NUCLEOTIDE SEQUENCE [LARGE SCALE GENOMIC DNA]</scope>
    <source>
        <strain evidence="2 3">DSM 29761</strain>
    </source>
</reference>
<dbReference type="RefSeq" id="WP_338447936.1">
    <property type="nucleotide sequence ID" value="NZ_CP137640.1"/>
</dbReference>
<evidence type="ECO:0000256" key="1">
    <source>
        <dbReference type="SAM" id="Phobius"/>
    </source>
</evidence>
<keyword evidence="1" id="KW-0472">Membrane</keyword>
<gene>
    <name evidence="2" type="ORF">R4Z09_16990</name>
</gene>
<organism evidence="2 3">
    <name type="scientific">Niallia oryzisoli</name>
    <dbReference type="NCBI Taxonomy" id="1737571"/>
    <lineage>
        <taxon>Bacteria</taxon>
        <taxon>Bacillati</taxon>
        <taxon>Bacillota</taxon>
        <taxon>Bacilli</taxon>
        <taxon>Bacillales</taxon>
        <taxon>Bacillaceae</taxon>
        <taxon>Niallia</taxon>
    </lineage>
</organism>
<protein>
    <submittedName>
        <fullName evidence="2">Uncharacterized protein</fullName>
    </submittedName>
</protein>
<keyword evidence="3" id="KW-1185">Reference proteome</keyword>
<evidence type="ECO:0000313" key="3">
    <source>
        <dbReference type="Proteomes" id="UP001357223"/>
    </source>
</evidence>
<keyword evidence="1" id="KW-1133">Transmembrane helix</keyword>
<dbReference type="EMBL" id="CP137640">
    <property type="protein sequence ID" value="WVX79002.1"/>
    <property type="molecule type" value="Genomic_DNA"/>
</dbReference>
<sequence>MRFMFKRAAREELQTDLNIVQQTLNSGYFMLIDLLFWSLLLTIFTTPAHHSFLMAVIIFFGYYISGISIFLLLRSLLKE</sequence>
<feature type="transmembrane region" description="Helical" evidence="1">
    <location>
        <begin position="28"/>
        <end position="46"/>
    </location>
</feature>
<name>A0ABZ2C7E3_9BACI</name>
<accession>A0ABZ2C7E3</accession>
<keyword evidence="1" id="KW-0812">Transmembrane</keyword>